<protein>
    <submittedName>
        <fullName evidence="2">Uncharacterized protein</fullName>
    </submittedName>
</protein>
<evidence type="ECO:0000313" key="2">
    <source>
        <dbReference type="EMBL" id="KAH0820560.1"/>
    </source>
</evidence>
<reference evidence="2" key="1">
    <citation type="journal article" date="2020" name="J Insects Food Feed">
        <title>The yellow mealworm (Tenebrio molitor) genome: a resource for the emerging insects as food and feed industry.</title>
        <authorList>
            <person name="Eriksson T."/>
            <person name="Andere A."/>
            <person name="Kelstrup H."/>
            <person name="Emery V."/>
            <person name="Picard C."/>
        </authorList>
    </citation>
    <scope>NUCLEOTIDE SEQUENCE</scope>
    <source>
        <strain evidence="2">Stoneville</strain>
        <tissue evidence="2">Whole head</tissue>
    </source>
</reference>
<feature type="region of interest" description="Disordered" evidence="1">
    <location>
        <begin position="206"/>
        <end position="259"/>
    </location>
</feature>
<name>A0A8J6HTQ5_TENMO</name>
<dbReference type="Proteomes" id="UP000719412">
    <property type="component" value="Unassembled WGS sequence"/>
</dbReference>
<comment type="caution">
    <text evidence="2">The sequence shown here is derived from an EMBL/GenBank/DDBJ whole genome shotgun (WGS) entry which is preliminary data.</text>
</comment>
<dbReference type="AlphaFoldDB" id="A0A8J6HTQ5"/>
<organism evidence="2 3">
    <name type="scientific">Tenebrio molitor</name>
    <name type="common">Yellow mealworm beetle</name>
    <dbReference type="NCBI Taxonomy" id="7067"/>
    <lineage>
        <taxon>Eukaryota</taxon>
        <taxon>Metazoa</taxon>
        <taxon>Ecdysozoa</taxon>
        <taxon>Arthropoda</taxon>
        <taxon>Hexapoda</taxon>
        <taxon>Insecta</taxon>
        <taxon>Pterygota</taxon>
        <taxon>Neoptera</taxon>
        <taxon>Endopterygota</taxon>
        <taxon>Coleoptera</taxon>
        <taxon>Polyphaga</taxon>
        <taxon>Cucujiformia</taxon>
        <taxon>Tenebrionidae</taxon>
        <taxon>Tenebrio</taxon>
    </lineage>
</organism>
<keyword evidence="3" id="KW-1185">Reference proteome</keyword>
<dbReference type="EMBL" id="JABDTM020011523">
    <property type="protein sequence ID" value="KAH0820560.1"/>
    <property type="molecule type" value="Genomic_DNA"/>
</dbReference>
<sequence length="343" mass="37766">MESRSDRESPYCRSEMNDSVVDAACKMSVGMVDASSIRAISVPEAEGNSGIKMQRVEDQVLSKLMKKCETDKLNKEYLCDTTKQIVVKEAGIRGSYLHLVILSKKIEFCVDSVGRRGEFSKINKINYEVVAGGLIHLSSGRANCNMPKMSHTPFIEVYQDGNKHPPPPCPEVTLVYEIILMTVSGEGETRVDINKTEDRFRDWIESRKRSQGHAGTHSPDYRPTVASGDALSVPSEERHQELKAASPLPPPRSQPEPITSINLYPLPLHLELGARDDLGAATPLMSEMKLSGICKLEESVAAVRPGEDDMKGCVGNKRYGIVSVLAARPIVVSLFISHVLPLH</sequence>
<evidence type="ECO:0000256" key="1">
    <source>
        <dbReference type="SAM" id="MobiDB-lite"/>
    </source>
</evidence>
<proteinExistence type="predicted"/>
<gene>
    <name evidence="2" type="ORF">GEV33_002229</name>
</gene>
<accession>A0A8J6HTQ5</accession>
<reference evidence="2" key="2">
    <citation type="submission" date="2021-08" db="EMBL/GenBank/DDBJ databases">
        <authorList>
            <person name="Eriksson T."/>
        </authorList>
    </citation>
    <scope>NUCLEOTIDE SEQUENCE</scope>
    <source>
        <strain evidence="2">Stoneville</strain>
        <tissue evidence="2">Whole head</tissue>
    </source>
</reference>
<evidence type="ECO:0000313" key="3">
    <source>
        <dbReference type="Proteomes" id="UP000719412"/>
    </source>
</evidence>